<proteinExistence type="predicted"/>
<dbReference type="EMBL" id="JASBWR010000107">
    <property type="protein sequence ID" value="KAJ9094856.1"/>
    <property type="molecule type" value="Genomic_DNA"/>
</dbReference>
<reference evidence="1" key="1">
    <citation type="submission" date="2023-04" db="EMBL/GenBank/DDBJ databases">
        <title>Draft Genome sequencing of Naganishia species isolated from polar environments using Oxford Nanopore Technology.</title>
        <authorList>
            <person name="Leo P."/>
            <person name="Venkateswaran K."/>
        </authorList>
    </citation>
    <scope>NUCLEOTIDE SEQUENCE</scope>
    <source>
        <strain evidence="1">MNA-CCFEE 5261</strain>
    </source>
</reference>
<name>A0ACC2V882_9TREE</name>
<sequence length="190" mass="20342">MHAILIPSPSYPSAIQLTNQAGTYLVQSRSSLYPEGNDTEEDQIQEVIKPVQVSNLDSAQTAQHDLANAAKRAWFGQVVTKPLFYDTAFNYVDFPMEALERIGGRKVEQDTGAAPASSIVQQVAHPIAAAAEAVTDTLGLPSSGLPAVKNVRESRQREATPGPAAEEEPAEEKAQPKSAGWFGGLWGGKK</sequence>
<comment type="caution">
    <text evidence="1">The sequence shown here is derived from an EMBL/GenBank/DDBJ whole genome shotgun (WGS) entry which is preliminary data.</text>
</comment>
<organism evidence="1 2">
    <name type="scientific">Naganishia cerealis</name>
    <dbReference type="NCBI Taxonomy" id="610337"/>
    <lineage>
        <taxon>Eukaryota</taxon>
        <taxon>Fungi</taxon>
        <taxon>Dikarya</taxon>
        <taxon>Basidiomycota</taxon>
        <taxon>Agaricomycotina</taxon>
        <taxon>Tremellomycetes</taxon>
        <taxon>Filobasidiales</taxon>
        <taxon>Filobasidiaceae</taxon>
        <taxon>Naganishia</taxon>
    </lineage>
</organism>
<gene>
    <name evidence="1" type="ORF">QFC19_007785</name>
</gene>
<dbReference type="Proteomes" id="UP001241377">
    <property type="component" value="Unassembled WGS sequence"/>
</dbReference>
<evidence type="ECO:0000313" key="2">
    <source>
        <dbReference type="Proteomes" id="UP001241377"/>
    </source>
</evidence>
<protein>
    <submittedName>
        <fullName evidence="1">Uncharacterized protein</fullName>
    </submittedName>
</protein>
<accession>A0ACC2V882</accession>
<keyword evidence="2" id="KW-1185">Reference proteome</keyword>
<evidence type="ECO:0000313" key="1">
    <source>
        <dbReference type="EMBL" id="KAJ9094856.1"/>
    </source>
</evidence>